<evidence type="ECO:0000313" key="1">
    <source>
        <dbReference type="EMBL" id="QEE30573.1"/>
    </source>
</evidence>
<dbReference type="KEGG" id="talb:FTW19_22840"/>
<organism evidence="1 2">
    <name type="scientific">Terriglobus albidus</name>
    <dbReference type="NCBI Taxonomy" id="1592106"/>
    <lineage>
        <taxon>Bacteria</taxon>
        <taxon>Pseudomonadati</taxon>
        <taxon>Acidobacteriota</taxon>
        <taxon>Terriglobia</taxon>
        <taxon>Terriglobales</taxon>
        <taxon>Acidobacteriaceae</taxon>
        <taxon>Terriglobus</taxon>
    </lineage>
</organism>
<dbReference type="AlphaFoldDB" id="A0A5B9EEI7"/>
<dbReference type="NCBIfam" id="TIGR03436">
    <property type="entry name" value="acidobact_VWFA"/>
    <property type="match status" value="1"/>
</dbReference>
<proteinExistence type="predicted"/>
<protein>
    <submittedName>
        <fullName evidence="1">VWA domain-containing protein</fullName>
    </submittedName>
</protein>
<dbReference type="InterPro" id="IPR017802">
    <property type="entry name" value="VWFA-rel_acidobac-type"/>
</dbReference>
<dbReference type="EMBL" id="CP042806">
    <property type="protein sequence ID" value="QEE30573.1"/>
    <property type="molecule type" value="Genomic_DNA"/>
</dbReference>
<dbReference type="Proteomes" id="UP000321820">
    <property type="component" value="Chromosome"/>
</dbReference>
<gene>
    <name evidence="1" type="ORF">FTW19_22840</name>
</gene>
<reference evidence="1 2" key="1">
    <citation type="submission" date="2019-08" db="EMBL/GenBank/DDBJ databases">
        <title>Complete genome sequence of Terriglobus albidus strain ORNL.</title>
        <authorList>
            <person name="Podar M."/>
        </authorList>
    </citation>
    <scope>NUCLEOTIDE SEQUENCE [LARGE SCALE GENOMIC DNA]</scope>
    <source>
        <strain evidence="1 2">ORNL</strain>
    </source>
</reference>
<sequence>MRLARAFFLLLGIPGGACSGVFIVENAHRCKSPALHLQEKCSIATALLFLWTAVAVAQQVGQNASTTTSDGTPILKVSSQLVIETISVKDKKGNPVSGLTQKDFAITENGAPQNIRVFEYQALAEPEYQALAEPTAVAMPPAPAYVKPYNKLSHFEIEPELKGSGKYRDKRLLALYFDMTGMDPGDQYRALSAAEKFVRTEMQPQDMFAILRYSGAAVEVLQDFTADRTRLLSILATLTVGEDRGYDNSTSGDAAASDSGSAFGQDDTEFNIFNTDRQLSALQTAANMLGRLSEKKCLVYFASGLRLNSMDNQAQLHATINSAIRAGVSFWPIDARGLVASAPLGDATQGSAGGSQMYTGASALAMTNRMQQSQDTLYALAGDTGGKALLDTNDLGRGIHNAERSISSYYIVGYYTTNTAKDGKYRRVKVALNRSDLEADLDYRQGYYANKEFNQFNVADKERQLEDALMLPDPITDLAIAMELDYFQINHAEYFIPLTVKIPGRELALAKRFGAERTTIDFIGEIKDEAGTTVANVRDKVSAKLSDTDAAEIAHHPIVYSTGFTLLPGRYTIKFLARDDETGRIGSYQTAFVIPNLDKEDQRLPISSVVLSSQRTALKDAIYNAQKRSAKAAEQHPLVENGLTLVPSVTRVFQTSQTMFVYLQAYKPRTKSASPVVAQVSLYRDGKRVFESAPAEVAKGSGQLNTIPLEFAIPLSERAPGEYECQVTVIDPTGGKVNFWRTTMAVR</sequence>
<name>A0A5B9EEI7_9BACT</name>
<evidence type="ECO:0000313" key="2">
    <source>
        <dbReference type="Proteomes" id="UP000321820"/>
    </source>
</evidence>
<dbReference type="OrthoDB" id="127238at2"/>
<keyword evidence="2" id="KW-1185">Reference proteome</keyword>
<accession>A0A5B9EEI7</accession>